<keyword evidence="1" id="KW-0479">Metal-binding</keyword>
<evidence type="ECO:0000256" key="2">
    <source>
        <dbReference type="ARBA" id="ARBA00022842"/>
    </source>
</evidence>
<dbReference type="CDD" id="cd00685">
    <property type="entry name" value="Trans_IPPS_HT"/>
    <property type="match status" value="1"/>
</dbReference>
<dbReference type="SFLD" id="SFLDG01017">
    <property type="entry name" value="Polyprenyl_Transferase_Like"/>
    <property type="match status" value="1"/>
</dbReference>
<comment type="caution">
    <text evidence="4">The sequence shown here is derived from an EMBL/GenBank/DDBJ whole genome shotgun (WGS) entry which is preliminary data.</text>
</comment>
<evidence type="ECO:0000313" key="4">
    <source>
        <dbReference type="EMBL" id="MFC6067759.1"/>
    </source>
</evidence>
<evidence type="ECO:0000256" key="3">
    <source>
        <dbReference type="RuleBase" id="RU004466"/>
    </source>
</evidence>
<proteinExistence type="inferred from homology"/>
<dbReference type="Pfam" id="PF00348">
    <property type="entry name" value="polyprenyl_synt"/>
    <property type="match status" value="1"/>
</dbReference>
<reference evidence="5" key="1">
    <citation type="journal article" date="2019" name="Int. J. Syst. Evol. Microbiol.">
        <title>The Global Catalogue of Microorganisms (GCM) 10K type strain sequencing project: providing services to taxonomists for standard genome sequencing and annotation.</title>
        <authorList>
            <consortium name="The Broad Institute Genomics Platform"/>
            <consortium name="The Broad Institute Genome Sequencing Center for Infectious Disease"/>
            <person name="Wu L."/>
            <person name="Ma J."/>
        </authorList>
    </citation>
    <scope>NUCLEOTIDE SEQUENCE [LARGE SCALE GENOMIC DNA]</scope>
    <source>
        <strain evidence="5">CGMCC 1.15180</strain>
    </source>
</reference>
<dbReference type="EMBL" id="JBHSPX010000015">
    <property type="protein sequence ID" value="MFC6067759.1"/>
    <property type="molecule type" value="Genomic_DNA"/>
</dbReference>
<evidence type="ECO:0000256" key="1">
    <source>
        <dbReference type="ARBA" id="ARBA00022723"/>
    </source>
</evidence>
<dbReference type="SUPFAM" id="SSF48576">
    <property type="entry name" value="Terpenoid synthases"/>
    <property type="match status" value="1"/>
</dbReference>
<dbReference type="Gene3D" id="1.10.600.10">
    <property type="entry name" value="Farnesyl Diphosphate Synthase"/>
    <property type="match status" value="1"/>
</dbReference>
<dbReference type="PANTHER" id="PTHR12001">
    <property type="entry name" value="GERANYLGERANYL PYROPHOSPHATE SYNTHASE"/>
    <property type="match status" value="1"/>
</dbReference>
<dbReference type="PROSITE" id="PS00723">
    <property type="entry name" value="POLYPRENYL_SYNTHASE_1"/>
    <property type="match status" value="1"/>
</dbReference>
<dbReference type="InterPro" id="IPR033749">
    <property type="entry name" value="Polyprenyl_synt_CS"/>
</dbReference>
<dbReference type="RefSeq" id="WP_245659208.1">
    <property type="nucleotide sequence ID" value="NZ_JBHSPX010000015.1"/>
</dbReference>
<dbReference type="InterPro" id="IPR008949">
    <property type="entry name" value="Isoprenoid_synthase_dom_sf"/>
</dbReference>
<comment type="similarity">
    <text evidence="3">Belongs to the FPP/GGPP synthase family.</text>
</comment>
<protein>
    <submittedName>
        <fullName evidence="4">Polyprenyl synthetase family protein</fullName>
    </submittedName>
</protein>
<name>A0ABW1MV75_9ACTN</name>
<dbReference type="Proteomes" id="UP001596139">
    <property type="component" value="Unassembled WGS sequence"/>
</dbReference>
<keyword evidence="5" id="KW-1185">Reference proteome</keyword>
<sequence>MSALSSMAAAAPRSAPASDTALFGWARELVTPALRRVIEELPAPQREVAGYHRGWNGADGSAAAEPATECGGKAVRPALVFLSALAVGAPADSVVPGAVAVELVHDFSLLHDDVIDADPLRRHRPAVWRQYGTPAAVLTGDALLISALAVLAADSTPHAAAAMKELSCTLNDLLRGQSQDVAFESTPRVRAEEYLEMAAGKTGALMGCACALGALLAGASEARTAGLRDFGRHLGIAFQCVDDLLGIWGTTLRSGKPVGADVAARKKSLPVVVALADTGPAGRRLAELYDRTEPLSAADIVTATELIEEAGGREATAVEARRQVGAAMRALARAEPVPSVYRQLHDLALLMTRRDH</sequence>
<evidence type="ECO:0000313" key="5">
    <source>
        <dbReference type="Proteomes" id="UP001596139"/>
    </source>
</evidence>
<dbReference type="SFLD" id="SFLDS00005">
    <property type="entry name" value="Isoprenoid_Synthase_Type_I"/>
    <property type="match status" value="1"/>
</dbReference>
<dbReference type="InterPro" id="IPR000092">
    <property type="entry name" value="Polyprenyl_synt"/>
</dbReference>
<organism evidence="4 5">
    <name type="scientific">Streptomyces ochraceiscleroticus</name>
    <dbReference type="NCBI Taxonomy" id="47761"/>
    <lineage>
        <taxon>Bacteria</taxon>
        <taxon>Bacillati</taxon>
        <taxon>Actinomycetota</taxon>
        <taxon>Actinomycetes</taxon>
        <taxon>Kitasatosporales</taxon>
        <taxon>Streptomycetaceae</taxon>
        <taxon>Streptomyces</taxon>
    </lineage>
</organism>
<dbReference type="PANTHER" id="PTHR12001:SF86">
    <property type="entry name" value="GERANYLGERANYL DIPHOSPHATE SYNTHASE"/>
    <property type="match status" value="1"/>
</dbReference>
<keyword evidence="3" id="KW-0808">Transferase</keyword>
<gene>
    <name evidence="4" type="ORF">ACFP4F_35150</name>
</gene>
<accession>A0ABW1MV75</accession>
<keyword evidence="2" id="KW-0460">Magnesium</keyword>